<dbReference type="SMART" id="SM00387">
    <property type="entry name" value="HATPase_c"/>
    <property type="match status" value="1"/>
</dbReference>
<dbReference type="InterPro" id="IPR035965">
    <property type="entry name" value="PAS-like_dom_sf"/>
</dbReference>
<dbReference type="OrthoDB" id="927680at2"/>
<dbReference type="GO" id="GO:0007234">
    <property type="term" value="P:osmosensory signaling via phosphorelay pathway"/>
    <property type="evidence" value="ECO:0007669"/>
    <property type="project" value="TreeGrafter"/>
</dbReference>
<evidence type="ECO:0000256" key="9">
    <source>
        <dbReference type="ARBA" id="ARBA00022840"/>
    </source>
</evidence>
<dbReference type="AlphaFoldDB" id="A0A098LFT0"/>
<keyword evidence="18" id="KW-1185">Reference proteome</keyword>
<dbReference type="InterPro" id="IPR036890">
    <property type="entry name" value="HATPase_C_sf"/>
</dbReference>
<evidence type="ECO:0000256" key="6">
    <source>
        <dbReference type="ARBA" id="ARBA00022692"/>
    </source>
</evidence>
<dbReference type="InterPro" id="IPR036097">
    <property type="entry name" value="HisK_dim/P_sf"/>
</dbReference>
<evidence type="ECO:0000256" key="13">
    <source>
        <dbReference type="SAM" id="Phobius"/>
    </source>
</evidence>
<evidence type="ECO:0000256" key="4">
    <source>
        <dbReference type="ARBA" id="ARBA00022553"/>
    </source>
</evidence>
<keyword evidence="10 13" id="KW-1133">Transmembrane helix</keyword>
<dbReference type="Gene3D" id="3.30.450.20">
    <property type="entry name" value="PAS domain"/>
    <property type="match status" value="2"/>
</dbReference>
<evidence type="ECO:0000256" key="8">
    <source>
        <dbReference type="ARBA" id="ARBA00022777"/>
    </source>
</evidence>
<evidence type="ECO:0000313" key="18">
    <source>
        <dbReference type="Proteomes" id="UP000030185"/>
    </source>
</evidence>
<dbReference type="GO" id="GO:0000155">
    <property type="term" value="F:phosphorelay sensor kinase activity"/>
    <property type="evidence" value="ECO:0007669"/>
    <property type="project" value="InterPro"/>
</dbReference>
<comment type="subcellular location">
    <subcellularLocation>
        <location evidence="2">Membrane</location>
        <topology evidence="2">Multi-pass membrane protein</topology>
    </subcellularLocation>
</comment>
<dbReference type="Pfam" id="PF00512">
    <property type="entry name" value="HisKA"/>
    <property type="match status" value="1"/>
</dbReference>
<proteinExistence type="predicted"/>
<dbReference type="Gene3D" id="3.30.565.10">
    <property type="entry name" value="Histidine kinase-like ATPase, C-terminal domain"/>
    <property type="match status" value="1"/>
</dbReference>
<dbReference type="SUPFAM" id="SSF55874">
    <property type="entry name" value="ATPase domain of HSP90 chaperone/DNA topoisomerase II/histidine kinase"/>
    <property type="match status" value="1"/>
</dbReference>
<dbReference type="EMBL" id="BBLT01000004">
    <property type="protein sequence ID" value="GAL85292.1"/>
    <property type="molecule type" value="Genomic_DNA"/>
</dbReference>
<dbReference type="InterPro" id="IPR003661">
    <property type="entry name" value="HisK_dim/P_dom"/>
</dbReference>
<dbReference type="Gene3D" id="1.10.287.130">
    <property type="match status" value="1"/>
</dbReference>
<evidence type="ECO:0000313" key="17">
    <source>
        <dbReference type="EMBL" id="GAL85292.1"/>
    </source>
</evidence>
<dbReference type="PROSITE" id="PS50109">
    <property type="entry name" value="HIS_KIN"/>
    <property type="match status" value="1"/>
</dbReference>
<evidence type="ECO:0000256" key="11">
    <source>
        <dbReference type="ARBA" id="ARBA00023012"/>
    </source>
</evidence>
<dbReference type="InterPro" id="IPR013656">
    <property type="entry name" value="PAS_4"/>
</dbReference>
<dbReference type="GO" id="GO:0005524">
    <property type="term" value="F:ATP binding"/>
    <property type="evidence" value="ECO:0007669"/>
    <property type="project" value="UniProtKB-KW"/>
</dbReference>
<keyword evidence="12 13" id="KW-0472">Membrane</keyword>
<evidence type="ECO:0000259" key="16">
    <source>
        <dbReference type="PROSITE" id="PS50113"/>
    </source>
</evidence>
<feature type="transmembrane region" description="Helical" evidence="13">
    <location>
        <begin position="12"/>
        <end position="34"/>
    </location>
</feature>
<dbReference type="Pfam" id="PF08448">
    <property type="entry name" value="PAS_4"/>
    <property type="match status" value="2"/>
</dbReference>
<gene>
    <name evidence="17" type="ORF">MYP_2521</name>
</gene>
<evidence type="ECO:0000256" key="1">
    <source>
        <dbReference type="ARBA" id="ARBA00000085"/>
    </source>
</evidence>
<evidence type="ECO:0000256" key="7">
    <source>
        <dbReference type="ARBA" id="ARBA00022741"/>
    </source>
</evidence>
<dbReference type="GO" id="GO:0016020">
    <property type="term" value="C:membrane"/>
    <property type="evidence" value="ECO:0007669"/>
    <property type="project" value="UniProtKB-SubCell"/>
</dbReference>
<dbReference type="CDD" id="cd00130">
    <property type="entry name" value="PAS"/>
    <property type="match status" value="1"/>
</dbReference>
<dbReference type="InterPro" id="IPR005467">
    <property type="entry name" value="His_kinase_dom"/>
</dbReference>
<keyword evidence="8" id="KW-0418">Kinase</keyword>
<dbReference type="InterPro" id="IPR050351">
    <property type="entry name" value="BphY/WalK/GraS-like"/>
</dbReference>
<dbReference type="Pfam" id="PF02518">
    <property type="entry name" value="HATPase_c"/>
    <property type="match status" value="1"/>
</dbReference>
<dbReference type="InterPro" id="IPR003594">
    <property type="entry name" value="HATPase_dom"/>
</dbReference>
<keyword evidence="9" id="KW-0067">ATP-binding</keyword>
<dbReference type="SUPFAM" id="SSF47384">
    <property type="entry name" value="Homodimeric domain of signal transducing histidine kinase"/>
    <property type="match status" value="1"/>
</dbReference>
<organism evidence="17 18">
    <name type="scientific">Sporocytophaga myxococcoides</name>
    <dbReference type="NCBI Taxonomy" id="153721"/>
    <lineage>
        <taxon>Bacteria</taxon>
        <taxon>Pseudomonadati</taxon>
        <taxon>Bacteroidota</taxon>
        <taxon>Cytophagia</taxon>
        <taxon>Cytophagales</taxon>
        <taxon>Cytophagaceae</taxon>
        <taxon>Sporocytophaga</taxon>
    </lineage>
</organism>
<dbReference type="eggNOG" id="COG3829">
    <property type="taxonomic scope" value="Bacteria"/>
</dbReference>
<dbReference type="CDD" id="cd00082">
    <property type="entry name" value="HisKA"/>
    <property type="match status" value="1"/>
</dbReference>
<evidence type="ECO:0000256" key="10">
    <source>
        <dbReference type="ARBA" id="ARBA00022989"/>
    </source>
</evidence>
<dbReference type="PANTHER" id="PTHR42878">
    <property type="entry name" value="TWO-COMPONENT HISTIDINE KINASE"/>
    <property type="match status" value="1"/>
</dbReference>
<dbReference type="PROSITE" id="PS50113">
    <property type="entry name" value="PAC"/>
    <property type="match status" value="1"/>
</dbReference>
<dbReference type="SMART" id="SM00091">
    <property type="entry name" value="PAS"/>
    <property type="match status" value="2"/>
</dbReference>
<keyword evidence="7" id="KW-0547">Nucleotide-binding</keyword>
<dbReference type="InterPro" id="IPR000014">
    <property type="entry name" value="PAS"/>
</dbReference>
<evidence type="ECO:0000256" key="12">
    <source>
        <dbReference type="ARBA" id="ARBA00023136"/>
    </source>
</evidence>
<dbReference type="PROSITE" id="PS50112">
    <property type="entry name" value="PAS"/>
    <property type="match status" value="1"/>
</dbReference>
<evidence type="ECO:0000259" key="14">
    <source>
        <dbReference type="PROSITE" id="PS50109"/>
    </source>
</evidence>
<keyword evidence="5" id="KW-0808">Transferase</keyword>
<dbReference type="PRINTS" id="PR00344">
    <property type="entry name" value="BCTRLSENSOR"/>
</dbReference>
<dbReference type="GO" id="GO:0000156">
    <property type="term" value="F:phosphorelay response regulator activity"/>
    <property type="evidence" value="ECO:0007669"/>
    <property type="project" value="TreeGrafter"/>
</dbReference>
<feature type="domain" description="PAS" evidence="15">
    <location>
        <begin position="76"/>
        <end position="146"/>
    </location>
</feature>
<evidence type="ECO:0000256" key="3">
    <source>
        <dbReference type="ARBA" id="ARBA00012438"/>
    </source>
</evidence>
<dbReference type="NCBIfam" id="TIGR00229">
    <property type="entry name" value="sensory_box"/>
    <property type="match status" value="2"/>
</dbReference>
<evidence type="ECO:0000256" key="2">
    <source>
        <dbReference type="ARBA" id="ARBA00004141"/>
    </source>
</evidence>
<dbReference type="InterPro" id="IPR000700">
    <property type="entry name" value="PAS-assoc_C"/>
</dbReference>
<keyword evidence="4" id="KW-0597">Phosphoprotein</keyword>
<name>A0A098LFT0_9BACT</name>
<protein>
    <recommendedName>
        <fullName evidence="3">histidine kinase</fullName>
        <ecNumber evidence="3">2.7.13.3</ecNumber>
    </recommendedName>
</protein>
<feature type="transmembrane region" description="Helical" evidence="13">
    <location>
        <begin position="40"/>
        <end position="59"/>
    </location>
</feature>
<dbReference type="SMART" id="SM00388">
    <property type="entry name" value="HisKA"/>
    <property type="match status" value="1"/>
</dbReference>
<keyword evidence="11" id="KW-0902">Two-component regulatory system</keyword>
<sequence>MTIFQGDINRNTVILRLFLLSGTSLAFAFFIFTNSYEDSFYSYLIFTALIIALVVINLLSLRVFTQSRKDVINKVNADNMVTLLDNISDICCICDKDFRFIYWNKAAEEISGYKFEEIAGKRFDDLFKSASTPERDKLIGQMIMEKRKSLTFSYEAFMKGILNQFEITVFPSGDNYIYLVRNITDKLLIEQQNNRTNKILEATSDLVAMVNVQGQNVYMNNAGVRLLDEKNDDSNVRRSLVEMHPPDVYKYLITEAIPYALKHGTWQGETRFITSEGKTIPVSQVIIAHLDSQGHLEYISTIARDISKEKQAEEELKKINFELDHFVYRASHDLRAPLTSIRGLVEISLEERDTQKLKQYMSFVGDSAKKLDNYIINLLSISRNDRLEMEQRPIDFSILIQETIEELRFLKNADRINISWDISCEGQFCSDLIRLKIIFKNIISNAIKYQRVNITNSFLSINISGDPQLIRAVFTDNGIGIQEDSKERIFDMFYRGTELSDGSGLGLYIVKSVIEKLKGRIQLHSKISEGTTTIIEIPGYSMKKDTDQEL</sequence>
<dbReference type="STRING" id="153721.MYP_2521"/>
<accession>A0A098LFT0</accession>
<comment type="catalytic activity">
    <reaction evidence="1">
        <text>ATP + protein L-histidine = ADP + protein N-phospho-L-histidine.</text>
        <dbReference type="EC" id="2.7.13.3"/>
    </reaction>
</comment>
<evidence type="ECO:0000259" key="15">
    <source>
        <dbReference type="PROSITE" id="PS50112"/>
    </source>
</evidence>
<keyword evidence="6 13" id="KW-0812">Transmembrane</keyword>
<dbReference type="GO" id="GO:0030295">
    <property type="term" value="F:protein kinase activator activity"/>
    <property type="evidence" value="ECO:0007669"/>
    <property type="project" value="TreeGrafter"/>
</dbReference>
<dbReference type="EC" id="2.7.13.3" evidence="3"/>
<dbReference type="Proteomes" id="UP000030185">
    <property type="component" value="Unassembled WGS sequence"/>
</dbReference>
<dbReference type="eggNOG" id="COG4251">
    <property type="taxonomic scope" value="Bacteria"/>
</dbReference>
<feature type="domain" description="Histidine kinase" evidence="14">
    <location>
        <begin position="329"/>
        <end position="541"/>
    </location>
</feature>
<feature type="domain" description="PAC" evidence="16">
    <location>
        <begin position="266"/>
        <end position="318"/>
    </location>
</feature>
<dbReference type="SUPFAM" id="SSF55785">
    <property type="entry name" value="PYP-like sensor domain (PAS domain)"/>
    <property type="match status" value="2"/>
</dbReference>
<dbReference type="RefSeq" id="WP_052430139.1">
    <property type="nucleotide sequence ID" value="NZ_BBLT01000004.1"/>
</dbReference>
<dbReference type="CDD" id="cd00075">
    <property type="entry name" value="HATPase"/>
    <property type="match status" value="1"/>
</dbReference>
<dbReference type="PANTHER" id="PTHR42878:SF7">
    <property type="entry name" value="SENSOR HISTIDINE KINASE GLRK"/>
    <property type="match status" value="1"/>
</dbReference>
<comment type="caution">
    <text evidence="17">The sequence shown here is derived from an EMBL/GenBank/DDBJ whole genome shotgun (WGS) entry which is preliminary data.</text>
</comment>
<evidence type="ECO:0000256" key="5">
    <source>
        <dbReference type="ARBA" id="ARBA00022679"/>
    </source>
</evidence>
<reference evidence="17 18" key="1">
    <citation type="submission" date="2014-09" db="EMBL/GenBank/DDBJ databases">
        <title>Sporocytophaga myxococcoides PG-01 genome sequencing.</title>
        <authorList>
            <person name="Liu L."/>
            <person name="Gao P.J."/>
            <person name="Chen G.J."/>
            <person name="Wang L.S."/>
        </authorList>
    </citation>
    <scope>NUCLEOTIDE SEQUENCE [LARGE SCALE GENOMIC DNA]</scope>
    <source>
        <strain evidence="17 18">PG-01</strain>
    </source>
</reference>
<dbReference type="InterPro" id="IPR004358">
    <property type="entry name" value="Sig_transdc_His_kin-like_C"/>
</dbReference>